<comment type="caution">
    <text evidence="13">The sequence shown here is derived from an EMBL/GenBank/DDBJ whole genome shotgun (WGS) entry which is preliminary data.</text>
</comment>
<dbReference type="GO" id="GO:0046872">
    <property type="term" value="F:metal ion binding"/>
    <property type="evidence" value="ECO:0007669"/>
    <property type="project" value="UniProtKB-UniRule"/>
</dbReference>
<dbReference type="GO" id="GO:0005829">
    <property type="term" value="C:cytosol"/>
    <property type="evidence" value="ECO:0007669"/>
    <property type="project" value="TreeGrafter"/>
</dbReference>
<dbReference type="EMBL" id="JADIXZ010000004">
    <property type="protein sequence ID" value="MBK6301186.1"/>
    <property type="molecule type" value="Genomic_DNA"/>
</dbReference>
<dbReference type="Proteomes" id="UP000718281">
    <property type="component" value="Unassembled WGS sequence"/>
</dbReference>
<dbReference type="SMART" id="SM00852">
    <property type="entry name" value="MoCF_biosynth"/>
    <property type="match status" value="1"/>
</dbReference>
<evidence type="ECO:0000256" key="8">
    <source>
        <dbReference type="ARBA" id="ARBA00022842"/>
    </source>
</evidence>
<dbReference type="Gene3D" id="2.40.340.10">
    <property type="entry name" value="MoeA, C-terminal, domain IV"/>
    <property type="match status" value="1"/>
</dbReference>
<comment type="cofactor">
    <cofactor evidence="1 11">
        <name>Mg(2+)</name>
        <dbReference type="ChEBI" id="CHEBI:18420"/>
    </cofactor>
</comment>
<dbReference type="InterPro" id="IPR038987">
    <property type="entry name" value="MoeA-like"/>
</dbReference>
<sequence>MADRTVEQHLAAVLAAARPLPPAALPLGAAVGLVAAANVVCLVDLPGFDNSAMDGYAVRAADLLGATPDAPVRLPVVADLAAGDAPARPVGPGEAARIMTGAMVPDGADTIVKVEDTDAGMPVVAVFVETPLGSSIRRRGEDLPVGGPVLASGTVLTARHVGLLAASGHATVTVHPRPRVAVVSTGAELIAPGKPLQPGQIHDSNSYLLAALVEAAGGHTAYRGSIGDHPDEVRALLDRLATEVDVIVTTGGVSMGVHDVVKAVLRERGEVDFVTVAMQPGKPQGFGVLGERRVPFFGLPGNPVSAFVSFEAFVRPLLRRLLGLEPALAPTTRVRLTAALRSPAGRMQFARATVSRDPHDGRWLATPVAGQGSHFVADLAAADALLLVPAEVTHLQVGDEVESILL</sequence>
<dbReference type="GO" id="GO:0061599">
    <property type="term" value="F:molybdopterin molybdotransferase activity"/>
    <property type="evidence" value="ECO:0007669"/>
    <property type="project" value="UniProtKB-UniRule"/>
</dbReference>
<evidence type="ECO:0000256" key="4">
    <source>
        <dbReference type="ARBA" id="ARBA00010763"/>
    </source>
</evidence>
<dbReference type="InterPro" id="IPR036425">
    <property type="entry name" value="MoaB/Mog-like_dom_sf"/>
</dbReference>
<dbReference type="NCBIfam" id="TIGR00177">
    <property type="entry name" value="molyb_syn"/>
    <property type="match status" value="1"/>
</dbReference>
<name>A0A934X4X9_9MICO</name>
<proteinExistence type="inferred from homology"/>
<evidence type="ECO:0000313" key="14">
    <source>
        <dbReference type="Proteomes" id="UP000718281"/>
    </source>
</evidence>
<dbReference type="Pfam" id="PF03453">
    <property type="entry name" value="MoeA_N"/>
    <property type="match status" value="1"/>
</dbReference>
<evidence type="ECO:0000259" key="12">
    <source>
        <dbReference type="SMART" id="SM00852"/>
    </source>
</evidence>
<dbReference type="EC" id="2.10.1.1" evidence="11"/>
<dbReference type="FunFam" id="3.40.980.10:FF:000004">
    <property type="entry name" value="Molybdopterin molybdenumtransferase"/>
    <property type="match status" value="1"/>
</dbReference>
<dbReference type="Pfam" id="PF03454">
    <property type="entry name" value="MoeA_C"/>
    <property type="match status" value="1"/>
</dbReference>
<gene>
    <name evidence="13" type="ORF">IPF40_09090</name>
</gene>
<dbReference type="CDD" id="cd00887">
    <property type="entry name" value="MoeA"/>
    <property type="match status" value="1"/>
</dbReference>
<comment type="catalytic activity">
    <reaction evidence="10">
        <text>adenylyl-molybdopterin + molybdate = Mo-molybdopterin + AMP + H(+)</text>
        <dbReference type="Rhea" id="RHEA:35047"/>
        <dbReference type="ChEBI" id="CHEBI:15378"/>
        <dbReference type="ChEBI" id="CHEBI:36264"/>
        <dbReference type="ChEBI" id="CHEBI:62727"/>
        <dbReference type="ChEBI" id="CHEBI:71302"/>
        <dbReference type="ChEBI" id="CHEBI:456215"/>
        <dbReference type="EC" id="2.10.1.1"/>
    </reaction>
</comment>
<dbReference type="NCBIfam" id="NF045515">
    <property type="entry name" value="Glp_gephyrin"/>
    <property type="match status" value="1"/>
</dbReference>
<keyword evidence="8 11" id="KW-0460">Magnesium</keyword>
<dbReference type="PANTHER" id="PTHR10192">
    <property type="entry name" value="MOLYBDOPTERIN BIOSYNTHESIS PROTEIN"/>
    <property type="match status" value="1"/>
</dbReference>
<dbReference type="Gene3D" id="3.90.105.10">
    <property type="entry name" value="Molybdopterin biosynthesis moea protein, domain 2"/>
    <property type="match status" value="1"/>
</dbReference>
<evidence type="ECO:0000256" key="3">
    <source>
        <dbReference type="ARBA" id="ARBA00005046"/>
    </source>
</evidence>
<evidence type="ECO:0000313" key="13">
    <source>
        <dbReference type="EMBL" id="MBK6301186.1"/>
    </source>
</evidence>
<organism evidence="13 14">
    <name type="scientific">Candidatus Phosphoribacter hodrii</name>
    <dbReference type="NCBI Taxonomy" id="2953743"/>
    <lineage>
        <taxon>Bacteria</taxon>
        <taxon>Bacillati</taxon>
        <taxon>Actinomycetota</taxon>
        <taxon>Actinomycetes</taxon>
        <taxon>Micrococcales</taxon>
        <taxon>Dermatophilaceae</taxon>
        <taxon>Candidatus Phosphoribacter</taxon>
    </lineage>
</organism>
<protein>
    <recommendedName>
        <fullName evidence="11">Molybdopterin molybdenumtransferase</fullName>
        <ecNumber evidence="11">2.10.1.1</ecNumber>
    </recommendedName>
</protein>
<dbReference type="Gene3D" id="2.170.190.11">
    <property type="entry name" value="Molybdopterin biosynthesis moea protein, domain 3"/>
    <property type="match status" value="1"/>
</dbReference>
<dbReference type="InterPro" id="IPR005110">
    <property type="entry name" value="MoeA_linker/N"/>
</dbReference>
<dbReference type="InterPro" id="IPR036688">
    <property type="entry name" value="MoeA_C_domain_IV_sf"/>
</dbReference>
<evidence type="ECO:0000256" key="5">
    <source>
        <dbReference type="ARBA" id="ARBA00022505"/>
    </source>
</evidence>
<evidence type="ECO:0000256" key="6">
    <source>
        <dbReference type="ARBA" id="ARBA00022679"/>
    </source>
</evidence>
<keyword evidence="7 11" id="KW-0479">Metal-binding</keyword>
<evidence type="ECO:0000256" key="11">
    <source>
        <dbReference type="RuleBase" id="RU365090"/>
    </source>
</evidence>
<dbReference type="SUPFAM" id="SSF63867">
    <property type="entry name" value="MoeA C-terminal domain-like"/>
    <property type="match status" value="1"/>
</dbReference>
<comment type="function">
    <text evidence="2 11">Catalyzes the insertion of molybdate into adenylated molybdopterin with the concomitant release of AMP.</text>
</comment>
<reference evidence="13 14" key="1">
    <citation type="submission" date="2020-10" db="EMBL/GenBank/DDBJ databases">
        <title>Connecting structure to function with the recovery of over 1000 high-quality activated sludge metagenome-assembled genomes encoding full-length rRNA genes using long-read sequencing.</title>
        <authorList>
            <person name="Singleton C.M."/>
            <person name="Petriglieri F."/>
            <person name="Kristensen J.M."/>
            <person name="Kirkegaard R.H."/>
            <person name="Michaelsen T.Y."/>
            <person name="Andersen M.H."/>
            <person name="Karst S.M."/>
            <person name="Dueholm M.S."/>
            <person name="Nielsen P.H."/>
            <person name="Albertsen M."/>
        </authorList>
    </citation>
    <scope>NUCLEOTIDE SEQUENCE [LARGE SCALE GENOMIC DNA]</scope>
    <source>
        <strain evidence="13">AalE_18-Q3-R2-46_BAT3C.188</strain>
    </source>
</reference>
<evidence type="ECO:0000256" key="9">
    <source>
        <dbReference type="ARBA" id="ARBA00023150"/>
    </source>
</evidence>
<comment type="similarity">
    <text evidence="4 11">Belongs to the MoeA family.</text>
</comment>
<dbReference type="FunFam" id="2.170.190.11:FF:000001">
    <property type="entry name" value="Molybdopterin molybdenumtransferase"/>
    <property type="match status" value="1"/>
</dbReference>
<dbReference type="SUPFAM" id="SSF63882">
    <property type="entry name" value="MoeA N-terminal region -like"/>
    <property type="match status" value="1"/>
</dbReference>
<accession>A0A934X4X9</accession>
<keyword evidence="5 11" id="KW-0500">Molybdenum</keyword>
<dbReference type="InterPro" id="IPR036135">
    <property type="entry name" value="MoeA_linker/N_sf"/>
</dbReference>
<keyword evidence="6 11" id="KW-0808">Transferase</keyword>
<dbReference type="GO" id="GO:0006777">
    <property type="term" value="P:Mo-molybdopterin cofactor biosynthetic process"/>
    <property type="evidence" value="ECO:0007669"/>
    <property type="project" value="UniProtKB-UniRule"/>
</dbReference>
<evidence type="ECO:0000256" key="10">
    <source>
        <dbReference type="ARBA" id="ARBA00047317"/>
    </source>
</evidence>
<evidence type="ECO:0000256" key="7">
    <source>
        <dbReference type="ARBA" id="ARBA00022723"/>
    </source>
</evidence>
<dbReference type="Pfam" id="PF00994">
    <property type="entry name" value="MoCF_biosynth"/>
    <property type="match status" value="1"/>
</dbReference>
<evidence type="ECO:0000256" key="1">
    <source>
        <dbReference type="ARBA" id="ARBA00001946"/>
    </source>
</evidence>
<feature type="domain" description="MoaB/Mog" evidence="12">
    <location>
        <begin position="181"/>
        <end position="320"/>
    </location>
</feature>
<comment type="pathway">
    <text evidence="3 11">Cofactor biosynthesis; molybdopterin biosynthesis.</text>
</comment>
<keyword evidence="9 11" id="KW-0501">Molybdenum cofactor biosynthesis</keyword>
<dbReference type="SUPFAM" id="SSF53218">
    <property type="entry name" value="Molybdenum cofactor biosynthesis proteins"/>
    <property type="match status" value="1"/>
</dbReference>
<dbReference type="InterPro" id="IPR001453">
    <property type="entry name" value="MoaB/Mog_dom"/>
</dbReference>
<evidence type="ECO:0000256" key="2">
    <source>
        <dbReference type="ARBA" id="ARBA00002901"/>
    </source>
</evidence>
<dbReference type="InterPro" id="IPR005111">
    <property type="entry name" value="MoeA_C_domain_IV"/>
</dbReference>
<dbReference type="AlphaFoldDB" id="A0A934X4X9"/>
<dbReference type="Gene3D" id="3.40.980.10">
    <property type="entry name" value="MoaB/Mog-like domain"/>
    <property type="match status" value="1"/>
</dbReference>
<dbReference type="PANTHER" id="PTHR10192:SF5">
    <property type="entry name" value="GEPHYRIN"/>
    <property type="match status" value="1"/>
</dbReference>